<dbReference type="EMBL" id="GGEC01027968">
    <property type="protein sequence ID" value="MBX08452.1"/>
    <property type="molecule type" value="Transcribed_RNA"/>
</dbReference>
<dbReference type="AlphaFoldDB" id="A0A2P2KRX6"/>
<name>A0A2P2KRX6_RHIMU</name>
<sequence>MARLFPACFPPLMTVKEGIGRVISDLLESSAMYL</sequence>
<accession>A0A2P2KRX6</accession>
<evidence type="ECO:0000313" key="1">
    <source>
        <dbReference type="EMBL" id="MBX08452.1"/>
    </source>
</evidence>
<proteinExistence type="predicted"/>
<protein>
    <submittedName>
        <fullName evidence="1">Uncharacterized protein</fullName>
    </submittedName>
</protein>
<reference evidence="1" key="1">
    <citation type="submission" date="2018-02" db="EMBL/GenBank/DDBJ databases">
        <title>Rhizophora mucronata_Transcriptome.</title>
        <authorList>
            <person name="Meera S.P."/>
            <person name="Sreeshan A."/>
            <person name="Augustine A."/>
        </authorList>
    </citation>
    <scope>NUCLEOTIDE SEQUENCE</scope>
    <source>
        <tissue evidence="1">Leaf</tissue>
    </source>
</reference>
<organism evidence="1">
    <name type="scientific">Rhizophora mucronata</name>
    <name type="common">Asiatic mangrove</name>
    <dbReference type="NCBI Taxonomy" id="61149"/>
    <lineage>
        <taxon>Eukaryota</taxon>
        <taxon>Viridiplantae</taxon>
        <taxon>Streptophyta</taxon>
        <taxon>Embryophyta</taxon>
        <taxon>Tracheophyta</taxon>
        <taxon>Spermatophyta</taxon>
        <taxon>Magnoliopsida</taxon>
        <taxon>eudicotyledons</taxon>
        <taxon>Gunneridae</taxon>
        <taxon>Pentapetalae</taxon>
        <taxon>rosids</taxon>
        <taxon>fabids</taxon>
        <taxon>Malpighiales</taxon>
        <taxon>Rhizophoraceae</taxon>
        <taxon>Rhizophora</taxon>
    </lineage>
</organism>